<gene>
    <name evidence="2" type="ORF">Dcar01_00880</name>
</gene>
<dbReference type="Proteomes" id="UP001401887">
    <property type="component" value="Unassembled WGS sequence"/>
</dbReference>
<feature type="signal peptide" evidence="1">
    <location>
        <begin position="1"/>
        <end position="21"/>
    </location>
</feature>
<evidence type="ECO:0000313" key="3">
    <source>
        <dbReference type="Proteomes" id="UP001401887"/>
    </source>
</evidence>
<proteinExistence type="predicted"/>
<reference evidence="2 3" key="1">
    <citation type="submission" date="2024-02" db="EMBL/GenBank/DDBJ databases">
        <title>Deinococcus carri NBRC 110142.</title>
        <authorList>
            <person name="Ichikawa N."/>
            <person name="Katano-Makiyama Y."/>
            <person name="Hidaka K."/>
        </authorList>
    </citation>
    <scope>NUCLEOTIDE SEQUENCE [LARGE SCALE GENOMIC DNA]</scope>
    <source>
        <strain evidence="2 3">NBRC 110142</strain>
    </source>
</reference>
<accession>A0ABP9W598</accession>
<protein>
    <submittedName>
        <fullName evidence="2">Uncharacterized protein</fullName>
    </submittedName>
</protein>
<dbReference type="EMBL" id="BAABRP010000001">
    <property type="protein sequence ID" value="GAA5512166.1"/>
    <property type="molecule type" value="Genomic_DNA"/>
</dbReference>
<feature type="chain" id="PRO_5046022101" evidence="1">
    <location>
        <begin position="22"/>
        <end position="165"/>
    </location>
</feature>
<keyword evidence="1" id="KW-0732">Signal</keyword>
<keyword evidence="3" id="KW-1185">Reference proteome</keyword>
<name>A0ABP9W598_9DEIO</name>
<comment type="caution">
    <text evidence="2">The sequence shown here is derived from an EMBL/GenBank/DDBJ whole genome shotgun (WGS) entry which is preliminary data.</text>
</comment>
<organism evidence="2 3">
    <name type="scientific">Deinococcus carri</name>
    <dbReference type="NCBI Taxonomy" id="1211323"/>
    <lineage>
        <taxon>Bacteria</taxon>
        <taxon>Thermotogati</taxon>
        <taxon>Deinococcota</taxon>
        <taxon>Deinococci</taxon>
        <taxon>Deinococcales</taxon>
        <taxon>Deinococcaceae</taxon>
        <taxon>Deinococcus</taxon>
    </lineage>
</organism>
<sequence length="165" mass="16352">MRSLKTLALMTALMVSGGAYAADSTSTDHNNATMTLTTSGTASDAVKFSIAQTTLTIPAAQVRPGASFTVSVPVSNPTGRNIKVTGVAGTPTGAAFASKLTITGTNATNVAVGAGNNATLTYTFTFANAAAGDPIYSGNVSVSFTINAVADDDATQDVSFGTSGG</sequence>
<evidence type="ECO:0000313" key="2">
    <source>
        <dbReference type="EMBL" id="GAA5512166.1"/>
    </source>
</evidence>
<evidence type="ECO:0000256" key="1">
    <source>
        <dbReference type="SAM" id="SignalP"/>
    </source>
</evidence>
<dbReference type="RefSeq" id="WP_345461447.1">
    <property type="nucleotide sequence ID" value="NZ_BAABRP010000001.1"/>
</dbReference>